<organism evidence="1 2">
    <name type="scientific">Diphasiastrum complanatum</name>
    <name type="common">Issler's clubmoss</name>
    <name type="synonym">Lycopodium complanatum</name>
    <dbReference type="NCBI Taxonomy" id="34168"/>
    <lineage>
        <taxon>Eukaryota</taxon>
        <taxon>Viridiplantae</taxon>
        <taxon>Streptophyta</taxon>
        <taxon>Embryophyta</taxon>
        <taxon>Tracheophyta</taxon>
        <taxon>Lycopodiopsida</taxon>
        <taxon>Lycopodiales</taxon>
        <taxon>Lycopodiaceae</taxon>
        <taxon>Lycopodioideae</taxon>
        <taxon>Diphasiastrum</taxon>
    </lineage>
</organism>
<evidence type="ECO:0000313" key="2">
    <source>
        <dbReference type="Proteomes" id="UP001162992"/>
    </source>
</evidence>
<sequence length="169" mass="18144">MPCNSRFPSSLSLSPFLSCSTPWHPPRQVVSQALSYNCSSFSVATTDFEDHTMKVAVVFLLALLLSTCLLASAEVYVFNNSGSDVKVSVKKGRGVAHQVVHMVGGSDHYFKLRTGASGKFTFKHTGTATVTLRDGEQVILSDQFDGPGVVGFEFSTVTGMRGAQIFGVI</sequence>
<reference evidence="2" key="1">
    <citation type="journal article" date="2024" name="Proc. Natl. Acad. Sci. U.S.A.">
        <title>Extraordinary preservation of gene collinearity over three hundred million years revealed in homosporous lycophytes.</title>
        <authorList>
            <person name="Li C."/>
            <person name="Wickell D."/>
            <person name="Kuo L.Y."/>
            <person name="Chen X."/>
            <person name="Nie B."/>
            <person name="Liao X."/>
            <person name="Peng D."/>
            <person name="Ji J."/>
            <person name="Jenkins J."/>
            <person name="Williams M."/>
            <person name="Shu S."/>
            <person name="Plott C."/>
            <person name="Barry K."/>
            <person name="Rajasekar S."/>
            <person name="Grimwood J."/>
            <person name="Han X."/>
            <person name="Sun S."/>
            <person name="Hou Z."/>
            <person name="He W."/>
            <person name="Dai G."/>
            <person name="Sun C."/>
            <person name="Schmutz J."/>
            <person name="Leebens-Mack J.H."/>
            <person name="Li F.W."/>
            <person name="Wang L."/>
        </authorList>
    </citation>
    <scope>NUCLEOTIDE SEQUENCE [LARGE SCALE GENOMIC DNA]</scope>
    <source>
        <strain evidence="2">cv. PW_Plant_1</strain>
    </source>
</reference>
<comment type="caution">
    <text evidence="1">The sequence shown here is derived from an EMBL/GenBank/DDBJ whole genome shotgun (WGS) entry which is preliminary data.</text>
</comment>
<protein>
    <submittedName>
        <fullName evidence="1">Uncharacterized protein</fullName>
    </submittedName>
</protein>
<proteinExistence type="predicted"/>
<keyword evidence="2" id="KW-1185">Reference proteome</keyword>
<accession>A0ACC2DB38</accession>
<gene>
    <name evidence="1" type="ORF">O6H91_06G014800</name>
</gene>
<evidence type="ECO:0000313" key="1">
    <source>
        <dbReference type="EMBL" id="KAJ7551421.1"/>
    </source>
</evidence>
<dbReference type="EMBL" id="CM055097">
    <property type="protein sequence ID" value="KAJ7551421.1"/>
    <property type="molecule type" value="Genomic_DNA"/>
</dbReference>
<dbReference type="Proteomes" id="UP001162992">
    <property type="component" value="Chromosome 6"/>
</dbReference>
<name>A0ACC2DB38_DIPCM</name>